<dbReference type="SUPFAM" id="SSF54862">
    <property type="entry name" value="4Fe-4S ferredoxins"/>
    <property type="match status" value="1"/>
</dbReference>
<gene>
    <name evidence="6" type="ORF">HA336_06975</name>
</gene>
<dbReference type="RefSeq" id="WP_011019852.1">
    <property type="nucleotide sequence ID" value="NZ_DUJS01000004.1"/>
</dbReference>
<keyword evidence="6" id="KW-0560">Oxidoreductase</keyword>
<protein>
    <submittedName>
        <fullName evidence="6">Dihydromethanopterin reductase (Acceptor)</fullName>
        <ecNumber evidence="6">1.5.99.15</ecNumber>
    </submittedName>
</protein>
<evidence type="ECO:0000256" key="4">
    <source>
        <dbReference type="ARBA" id="ARBA00023014"/>
    </source>
</evidence>
<keyword evidence="3" id="KW-0408">Iron</keyword>
<proteinExistence type="predicted"/>
<evidence type="ECO:0000256" key="3">
    <source>
        <dbReference type="ARBA" id="ARBA00023004"/>
    </source>
</evidence>
<dbReference type="EMBL" id="DUJS01000004">
    <property type="protein sequence ID" value="HII70954.1"/>
    <property type="molecule type" value="Genomic_DNA"/>
</dbReference>
<accession>A0A832WPV6</accession>
<dbReference type="EC" id="1.5.99.15" evidence="6"/>
<dbReference type="Pfam" id="PF13237">
    <property type="entry name" value="Fer4_10"/>
    <property type="match status" value="1"/>
</dbReference>
<dbReference type="AlphaFoldDB" id="A0A832WPV6"/>
<evidence type="ECO:0000313" key="6">
    <source>
        <dbReference type="EMBL" id="HII70954.1"/>
    </source>
</evidence>
<dbReference type="OMA" id="IVWCITG"/>
<dbReference type="PANTHER" id="PTHR24960">
    <property type="entry name" value="PHOTOSYSTEM I IRON-SULFUR CENTER-RELATED"/>
    <property type="match status" value="1"/>
</dbReference>
<feature type="domain" description="4Fe-4S ferredoxin-type" evidence="5">
    <location>
        <begin position="171"/>
        <end position="199"/>
    </location>
</feature>
<name>A0A832WPV6_9EURY</name>
<dbReference type="GeneID" id="1478079"/>
<evidence type="ECO:0000313" key="7">
    <source>
        <dbReference type="Proteomes" id="UP000619545"/>
    </source>
</evidence>
<dbReference type="GO" id="GO:0051539">
    <property type="term" value="F:4 iron, 4 sulfur cluster binding"/>
    <property type="evidence" value="ECO:0007669"/>
    <property type="project" value="UniProtKB-KW"/>
</dbReference>
<dbReference type="NCBIfam" id="TIGR02700">
    <property type="entry name" value="flavo_MJ0208"/>
    <property type="match status" value="1"/>
</dbReference>
<dbReference type="PROSITE" id="PS51379">
    <property type="entry name" value="4FE4S_FER_2"/>
    <property type="match status" value="2"/>
</dbReference>
<reference evidence="6" key="1">
    <citation type="journal article" date="2020" name="bioRxiv">
        <title>A rank-normalized archaeal taxonomy based on genome phylogeny resolves widespread incomplete and uneven classifications.</title>
        <authorList>
            <person name="Rinke C."/>
            <person name="Chuvochina M."/>
            <person name="Mussig A.J."/>
            <person name="Chaumeil P.-A."/>
            <person name="Waite D.W."/>
            <person name="Whitman W.B."/>
            <person name="Parks D.H."/>
            <person name="Hugenholtz P."/>
        </authorList>
    </citation>
    <scope>NUCLEOTIDE SEQUENCE</scope>
    <source>
        <strain evidence="6">UBA8853</strain>
    </source>
</reference>
<dbReference type="Pfam" id="PF02441">
    <property type="entry name" value="Flavoprotein"/>
    <property type="match status" value="1"/>
</dbReference>
<dbReference type="Gene3D" id="3.40.50.1950">
    <property type="entry name" value="Flavin prenyltransferase-like"/>
    <property type="match status" value="1"/>
</dbReference>
<keyword evidence="1" id="KW-0004">4Fe-4S</keyword>
<dbReference type="Proteomes" id="UP000619545">
    <property type="component" value="Unassembled WGS sequence"/>
</dbReference>
<dbReference type="InterPro" id="IPR036551">
    <property type="entry name" value="Flavin_trans-like"/>
</dbReference>
<feature type="domain" description="4Fe-4S ferredoxin-type" evidence="5">
    <location>
        <begin position="141"/>
        <end position="170"/>
    </location>
</feature>
<dbReference type="GO" id="GO:0044684">
    <property type="term" value="F:dihydromethanopterin reductase activity"/>
    <property type="evidence" value="ECO:0007669"/>
    <property type="project" value="UniProtKB-EC"/>
</dbReference>
<dbReference type="InterPro" id="IPR003382">
    <property type="entry name" value="Flavoprotein"/>
</dbReference>
<dbReference type="InterPro" id="IPR017900">
    <property type="entry name" value="4Fe4S_Fe_S_CS"/>
</dbReference>
<keyword evidence="4" id="KW-0411">Iron-sulfur</keyword>
<dbReference type="Gene3D" id="3.30.70.20">
    <property type="match status" value="1"/>
</dbReference>
<dbReference type="InterPro" id="IPR014073">
    <property type="entry name" value="DmrX"/>
</dbReference>
<evidence type="ECO:0000256" key="1">
    <source>
        <dbReference type="ARBA" id="ARBA00022485"/>
    </source>
</evidence>
<keyword evidence="2" id="KW-0479">Metal-binding</keyword>
<dbReference type="PANTHER" id="PTHR24960:SF79">
    <property type="entry name" value="PHOTOSYSTEM I IRON-SULFUR CENTER"/>
    <property type="match status" value="1"/>
</dbReference>
<evidence type="ECO:0000259" key="5">
    <source>
        <dbReference type="PROSITE" id="PS51379"/>
    </source>
</evidence>
<sequence>MGLRIGWGITGAAHLLVETFKIMKEISREHRISAFLSEAGEEVVRMFGLWDDLREICPGGFYREVFTQSEEGASCPIIGRFALGKYDLLIVSPATANTVAKIAHGIADTLVTNAVAQAGKGDVPVWVVPCDYEEGKIRTITPYMVLRERCEGCGICVDACPRSAIDMVDGKAFIRLLRCVGCGKCAEACPEDAIHGGLEYEMRVRSVDAENVRKLERIEGIEVLRHPEEIPERLGELAGEGTTPDR</sequence>
<dbReference type="SUPFAM" id="SSF52507">
    <property type="entry name" value="Homo-oligomeric flavin-containing Cys decarboxylases, HFCD"/>
    <property type="match status" value="1"/>
</dbReference>
<dbReference type="InterPro" id="IPR050157">
    <property type="entry name" value="PSI_iron-sulfur_center"/>
</dbReference>
<evidence type="ECO:0000256" key="2">
    <source>
        <dbReference type="ARBA" id="ARBA00022723"/>
    </source>
</evidence>
<dbReference type="GO" id="GO:0046872">
    <property type="term" value="F:metal ion binding"/>
    <property type="evidence" value="ECO:0007669"/>
    <property type="project" value="UniProtKB-KW"/>
</dbReference>
<dbReference type="PROSITE" id="PS00198">
    <property type="entry name" value="4FE4S_FER_1"/>
    <property type="match status" value="2"/>
</dbReference>
<dbReference type="GO" id="GO:1901285">
    <property type="term" value="P:5,6,7,8-tetrahydromethanopterin biosynthetic process"/>
    <property type="evidence" value="ECO:0007669"/>
    <property type="project" value="InterPro"/>
</dbReference>
<comment type="caution">
    <text evidence="6">The sequence shown here is derived from an EMBL/GenBank/DDBJ whole genome shotgun (WGS) entry which is preliminary data.</text>
</comment>
<dbReference type="InterPro" id="IPR017896">
    <property type="entry name" value="4Fe4S_Fe-S-bd"/>
</dbReference>
<organism evidence="6 7">
    <name type="scientific">Methanopyrus kandleri</name>
    <dbReference type="NCBI Taxonomy" id="2320"/>
    <lineage>
        <taxon>Archaea</taxon>
        <taxon>Methanobacteriati</taxon>
        <taxon>Methanobacteriota</taxon>
        <taxon>Methanomada group</taxon>
        <taxon>Methanopyri</taxon>
        <taxon>Methanopyrales</taxon>
        <taxon>Methanopyraceae</taxon>
        <taxon>Methanopyrus</taxon>
    </lineage>
</organism>